<accession>A0A2V1ITA8</accession>
<dbReference type="AlphaFoldDB" id="A0A2V1ITA8"/>
<evidence type="ECO:0000256" key="1">
    <source>
        <dbReference type="SAM" id="SignalP"/>
    </source>
</evidence>
<feature type="chain" id="PRO_5015955509" evidence="1">
    <location>
        <begin position="23"/>
        <end position="139"/>
    </location>
</feature>
<organism evidence="2 3">
    <name type="scientific">Duncaniella muris</name>
    <dbReference type="NCBI Taxonomy" id="2094150"/>
    <lineage>
        <taxon>Bacteria</taxon>
        <taxon>Pseudomonadati</taxon>
        <taxon>Bacteroidota</taxon>
        <taxon>Bacteroidia</taxon>
        <taxon>Bacteroidales</taxon>
        <taxon>Muribaculaceae</taxon>
        <taxon>Duncaniella</taxon>
    </lineage>
</organism>
<protein>
    <submittedName>
        <fullName evidence="2">DUF1573 domain-containing protein</fullName>
    </submittedName>
</protein>
<reference evidence="3" key="1">
    <citation type="submission" date="2018-02" db="EMBL/GenBank/DDBJ databases">
        <authorList>
            <person name="Clavel T."/>
            <person name="Strowig T."/>
        </authorList>
    </citation>
    <scope>NUCLEOTIDE SEQUENCE [LARGE SCALE GENOMIC DNA]</scope>
    <source>
        <strain evidence="3">DSM 103720</strain>
    </source>
</reference>
<keyword evidence="1" id="KW-0732">Signal</keyword>
<keyword evidence="3" id="KW-1185">Reference proteome</keyword>
<comment type="caution">
    <text evidence="2">The sequence shown here is derived from an EMBL/GenBank/DDBJ whole genome shotgun (WGS) entry which is preliminary data.</text>
</comment>
<dbReference type="Proteomes" id="UP000244905">
    <property type="component" value="Unassembled WGS sequence"/>
</dbReference>
<dbReference type="GeneID" id="82524871"/>
<dbReference type="RefSeq" id="WP_107031031.1">
    <property type="nucleotide sequence ID" value="NZ_CAQMIL010000005.1"/>
</dbReference>
<gene>
    <name evidence="2" type="ORF">C5O23_00725</name>
</gene>
<name>A0A2V1ITA8_9BACT</name>
<evidence type="ECO:0000313" key="2">
    <source>
        <dbReference type="EMBL" id="PWB04475.1"/>
    </source>
</evidence>
<proteinExistence type="predicted"/>
<dbReference type="EMBL" id="PUEC01000001">
    <property type="protein sequence ID" value="PWB04475.1"/>
    <property type="molecule type" value="Genomic_DNA"/>
</dbReference>
<sequence>MRRFIFITLFFMSQFAVYTAKAESEIIADSVKVSLLRGFPAVKITKIDIGTVHVGEKVETGCALHNQSNRKLEIEKLVVSDPGMKFATSRPWMMPEWKISLEGYLKFKAPIGKFRGTIKVYYKGVKKPTIAVIEGNVVK</sequence>
<feature type="signal peptide" evidence="1">
    <location>
        <begin position="1"/>
        <end position="22"/>
    </location>
</feature>
<evidence type="ECO:0000313" key="3">
    <source>
        <dbReference type="Proteomes" id="UP000244905"/>
    </source>
</evidence>